<evidence type="ECO:0000313" key="2">
    <source>
        <dbReference type="Proteomes" id="UP001386955"/>
    </source>
</evidence>
<accession>A0AAN9SCK9</accession>
<dbReference type="EMBL" id="JAYMYS010000005">
    <property type="protein sequence ID" value="KAK7393255.1"/>
    <property type="molecule type" value="Genomic_DNA"/>
</dbReference>
<sequence length="73" mass="8842">MDYARRRTESCNEEWESNIVLLFKRMKKVWKITGKDKNDNHEEWKGKIVNVVEVENKWIEESLVGWLNDPAMF</sequence>
<keyword evidence="2" id="KW-1185">Reference proteome</keyword>
<dbReference type="AlphaFoldDB" id="A0AAN9SCK9"/>
<evidence type="ECO:0000313" key="1">
    <source>
        <dbReference type="EMBL" id="KAK7393255.1"/>
    </source>
</evidence>
<reference evidence="1 2" key="1">
    <citation type="submission" date="2024-01" db="EMBL/GenBank/DDBJ databases">
        <title>The genomes of 5 underutilized Papilionoideae crops provide insights into root nodulation and disease resistanc.</title>
        <authorList>
            <person name="Jiang F."/>
        </authorList>
    </citation>
    <scope>NUCLEOTIDE SEQUENCE [LARGE SCALE GENOMIC DNA]</scope>
    <source>
        <strain evidence="1">DUOXIRENSHENG_FW03</strain>
        <tissue evidence="1">Leaves</tissue>
    </source>
</reference>
<gene>
    <name evidence="1" type="ORF">VNO78_21805</name>
</gene>
<protein>
    <submittedName>
        <fullName evidence="1">Uncharacterized protein</fullName>
    </submittedName>
</protein>
<proteinExistence type="predicted"/>
<name>A0AAN9SCK9_PSOTE</name>
<comment type="caution">
    <text evidence="1">The sequence shown here is derived from an EMBL/GenBank/DDBJ whole genome shotgun (WGS) entry which is preliminary data.</text>
</comment>
<dbReference type="Proteomes" id="UP001386955">
    <property type="component" value="Unassembled WGS sequence"/>
</dbReference>
<organism evidence="1 2">
    <name type="scientific">Psophocarpus tetragonolobus</name>
    <name type="common">Winged bean</name>
    <name type="synonym">Dolichos tetragonolobus</name>
    <dbReference type="NCBI Taxonomy" id="3891"/>
    <lineage>
        <taxon>Eukaryota</taxon>
        <taxon>Viridiplantae</taxon>
        <taxon>Streptophyta</taxon>
        <taxon>Embryophyta</taxon>
        <taxon>Tracheophyta</taxon>
        <taxon>Spermatophyta</taxon>
        <taxon>Magnoliopsida</taxon>
        <taxon>eudicotyledons</taxon>
        <taxon>Gunneridae</taxon>
        <taxon>Pentapetalae</taxon>
        <taxon>rosids</taxon>
        <taxon>fabids</taxon>
        <taxon>Fabales</taxon>
        <taxon>Fabaceae</taxon>
        <taxon>Papilionoideae</taxon>
        <taxon>50 kb inversion clade</taxon>
        <taxon>NPAAA clade</taxon>
        <taxon>indigoferoid/millettioid clade</taxon>
        <taxon>Phaseoleae</taxon>
        <taxon>Psophocarpus</taxon>
    </lineage>
</organism>